<name>A0A9W4J2S4_9EURO</name>
<comment type="caution">
    <text evidence="8">The sequence shown here is derived from an EMBL/GenBank/DDBJ whole genome shotgun (WGS) entry which is preliminary data.</text>
</comment>
<dbReference type="GO" id="GO:0005506">
    <property type="term" value="F:iron ion binding"/>
    <property type="evidence" value="ECO:0007669"/>
    <property type="project" value="InterPro"/>
</dbReference>
<evidence type="ECO:0000256" key="7">
    <source>
        <dbReference type="ARBA" id="ARBA00023033"/>
    </source>
</evidence>
<evidence type="ECO:0000256" key="4">
    <source>
        <dbReference type="ARBA" id="ARBA00022723"/>
    </source>
</evidence>
<evidence type="ECO:0000313" key="9">
    <source>
        <dbReference type="Proteomes" id="UP001152646"/>
    </source>
</evidence>
<dbReference type="Gene3D" id="1.10.630.10">
    <property type="entry name" value="Cytochrome P450"/>
    <property type="match status" value="1"/>
</dbReference>
<comment type="similarity">
    <text evidence="2">Belongs to the cytochrome P450 family.</text>
</comment>
<keyword evidence="4" id="KW-0479">Metal-binding</keyword>
<dbReference type="InterPro" id="IPR001128">
    <property type="entry name" value="Cyt_P450"/>
</dbReference>
<dbReference type="PANTHER" id="PTHR24305">
    <property type="entry name" value="CYTOCHROME P450"/>
    <property type="match status" value="1"/>
</dbReference>
<dbReference type="PANTHER" id="PTHR24305:SF157">
    <property type="entry name" value="N-ACETYLTRYPTOPHAN 6-HYDROXYLASE IVOC-RELATED"/>
    <property type="match status" value="1"/>
</dbReference>
<evidence type="ECO:0000256" key="5">
    <source>
        <dbReference type="ARBA" id="ARBA00023002"/>
    </source>
</evidence>
<keyword evidence="5" id="KW-0560">Oxidoreductase</keyword>
<dbReference type="SUPFAM" id="SSF48264">
    <property type="entry name" value="Cytochrome P450"/>
    <property type="match status" value="1"/>
</dbReference>
<keyword evidence="3" id="KW-0349">Heme</keyword>
<gene>
    <name evidence="8" type="ORF">PSALAMII_LOCUS4413</name>
</gene>
<evidence type="ECO:0000313" key="8">
    <source>
        <dbReference type="EMBL" id="CAG8366118.1"/>
    </source>
</evidence>
<proteinExistence type="inferred from homology"/>
<evidence type="ECO:0000256" key="3">
    <source>
        <dbReference type="ARBA" id="ARBA00022617"/>
    </source>
</evidence>
<keyword evidence="7" id="KW-0503">Monooxygenase</keyword>
<dbReference type="Pfam" id="PF00067">
    <property type="entry name" value="p450"/>
    <property type="match status" value="1"/>
</dbReference>
<protein>
    <submittedName>
        <fullName evidence="8">Uncharacterized protein</fullName>
    </submittedName>
</protein>
<organism evidence="8 9">
    <name type="scientific">Penicillium salamii</name>
    <dbReference type="NCBI Taxonomy" id="1612424"/>
    <lineage>
        <taxon>Eukaryota</taxon>
        <taxon>Fungi</taxon>
        <taxon>Dikarya</taxon>
        <taxon>Ascomycota</taxon>
        <taxon>Pezizomycotina</taxon>
        <taxon>Eurotiomycetes</taxon>
        <taxon>Eurotiomycetidae</taxon>
        <taxon>Eurotiales</taxon>
        <taxon>Aspergillaceae</taxon>
        <taxon>Penicillium</taxon>
    </lineage>
</organism>
<evidence type="ECO:0000256" key="6">
    <source>
        <dbReference type="ARBA" id="ARBA00023004"/>
    </source>
</evidence>
<dbReference type="InterPro" id="IPR036396">
    <property type="entry name" value="Cyt_P450_sf"/>
</dbReference>
<sequence length="96" mass="11060">MHRSKEIWGPGVLEFVPERWLKGNSKSLEHYLVSFSKGARQCTGINLAYAEIFAALAHTFRKFELTLKTQTVLTIDRFVQMIMGEGICVDLERRKD</sequence>
<comment type="cofactor">
    <cofactor evidence="1">
        <name>heme</name>
        <dbReference type="ChEBI" id="CHEBI:30413"/>
    </cofactor>
</comment>
<evidence type="ECO:0000256" key="1">
    <source>
        <dbReference type="ARBA" id="ARBA00001971"/>
    </source>
</evidence>
<dbReference type="Proteomes" id="UP001152646">
    <property type="component" value="Unassembled WGS sequence"/>
</dbReference>
<dbReference type="GO" id="GO:0020037">
    <property type="term" value="F:heme binding"/>
    <property type="evidence" value="ECO:0007669"/>
    <property type="project" value="InterPro"/>
</dbReference>
<dbReference type="GO" id="GO:0004497">
    <property type="term" value="F:monooxygenase activity"/>
    <property type="evidence" value="ECO:0007669"/>
    <property type="project" value="UniProtKB-KW"/>
</dbReference>
<dbReference type="InterPro" id="IPR050121">
    <property type="entry name" value="Cytochrome_P450_monoxygenase"/>
</dbReference>
<dbReference type="GO" id="GO:0016705">
    <property type="term" value="F:oxidoreductase activity, acting on paired donors, with incorporation or reduction of molecular oxygen"/>
    <property type="evidence" value="ECO:0007669"/>
    <property type="project" value="InterPro"/>
</dbReference>
<dbReference type="GO" id="GO:0043386">
    <property type="term" value="P:mycotoxin biosynthetic process"/>
    <property type="evidence" value="ECO:0007669"/>
    <property type="project" value="UniProtKB-ARBA"/>
</dbReference>
<keyword evidence="6" id="KW-0408">Iron</keyword>
<evidence type="ECO:0000256" key="2">
    <source>
        <dbReference type="ARBA" id="ARBA00010617"/>
    </source>
</evidence>
<dbReference type="EMBL" id="CAJVPA010000166">
    <property type="protein sequence ID" value="CAG8366118.1"/>
    <property type="molecule type" value="Genomic_DNA"/>
</dbReference>
<reference evidence="8" key="1">
    <citation type="submission" date="2021-07" db="EMBL/GenBank/DDBJ databases">
        <authorList>
            <person name="Branca A.L. A."/>
        </authorList>
    </citation>
    <scope>NUCLEOTIDE SEQUENCE</scope>
</reference>
<dbReference type="AlphaFoldDB" id="A0A9W4J2S4"/>
<accession>A0A9W4J2S4</accession>
<dbReference type="OrthoDB" id="4364978at2759"/>